<dbReference type="InterPro" id="IPR036236">
    <property type="entry name" value="Znf_C2H2_sf"/>
</dbReference>
<dbReference type="GO" id="GO:0008270">
    <property type="term" value="F:zinc ion binding"/>
    <property type="evidence" value="ECO:0007669"/>
    <property type="project" value="UniProtKB-KW"/>
</dbReference>
<evidence type="ECO:0000259" key="9">
    <source>
        <dbReference type="PROSITE" id="PS50157"/>
    </source>
</evidence>
<dbReference type="PROSITE" id="PS00028">
    <property type="entry name" value="ZINC_FINGER_C2H2_1"/>
    <property type="match status" value="6"/>
</dbReference>
<dbReference type="Proteomes" id="UP000694556">
    <property type="component" value="Chromosome 5"/>
</dbReference>
<evidence type="ECO:0000256" key="3">
    <source>
        <dbReference type="ARBA" id="ARBA00022737"/>
    </source>
</evidence>
<feature type="domain" description="C2H2-type" evidence="9">
    <location>
        <begin position="327"/>
        <end position="354"/>
    </location>
</feature>
<dbReference type="GO" id="GO:0000981">
    <property type="term" value="F:DNA-binding transcription factor activity, RNA polymerase II-specific"/>
    <property type="evidence" value="ECO:0007669"/>
    <property type="project" value="TreeGrafter"/>
</dbReference>
<evidence type="ECO:0000313" key="11">
    <source>
        <dbReference type="Proteomes" id="UP000694556"/>
    </source>
</evidence>
<evidence type="ECO:0000256" key="5">
    <source>
        <dbReference type="ARBA" id="ARBA00022833"/>
    </source>
</evidence>
<dbReference type="GO" id="GO:0000978">
    <property type="term" value="F:RNA polymerase II cis-regulatory region sequence-specific DNA binding"/>
    <property type="evidence" value="ECO:0007669"/>
    <property type="project" value="TreeGrafter"/>
</dbReference>
<accession>A0A8C3CFD7</accession>
<keyword evidence="6" id="KW-0539">Nucleus</keyword>
<dbReference type="FunFam" id="3.30.160.60:FF:000446">
    <property type="entry name" value="Zinc finger protein"/>
    <property type="match status" value="1"/>
</dbReference>
<evidence type="ECO:0000256" key="8">
    <source>
        <dbReference type="SAM" id="MobiDB-lite"/>
    </source>
</evidence>
<feature type="compositionally biased region" description="Basic and acidic residues" evidence="8">
    <location>
        <begin position="86"/>
        <end position="95"/>
    </location>
</feature>
<feature type="domain" description="C2H2-type" evidence="9">
    <location>
        <begin position="438"/>
        <end position="465"/>
    </location>
</feature>
<name>A0A8C3CFD7_CAIMO</name>
<dbReference type="Pfam" id="PF13912">
    <property type="entry name" value="zf-C2H2_6"/>
    <property type="match status" value="1"/>
</dbReference>
<comment type="subcellular location">
    <subcellularLocation>
        <location evidence="1">Nucleus</location>
    </subcellularLocation>
</comment>
<reference evidence="10" key="1">
    <citation type="submission" date="2018-09" db="EMBL/GenBank/DDBJ databases">
        <title>Common duck and Muscovy duck high density SNP chip.</title>
        <authorList>
            <person name="Vignal A."/>
            <person name="Thebault N."/>
            <person name="Warren W.C."/>
        </authorList>
    </citation>
    <scope>NUCLEOTIDE SEQUENCE [LARGE SCALE GENOMIC DNA]</scope>
</reference>
<dbReference type="Ensembl" id="ENSCMMT00000021828.1">
    <property type="protein sequence ID" value="ENSCMMP00000019887.1"/>
    <property type="gene ID" value="ENSCMMG00000012522.1"/>
</dbReference>
<evidence type="ECO:0000313" key="10">
    <source>
        <dbReference type="Ensembl" id="ENSCMMP00000019887.1"/>
    </source>
</evidence>
<evidence type="ECO:0000256" key="4">
    <source>
        <dbReference type="ARBA" id="ARBA00022771"/>
    </source>
</evidence>
<feature type="domain" description="C2H2-type" evidence="9">
    <location>
        <begin position="243"/>
        <end position="270"/>
    </location>
</feature>
<feature type="domain" description="C2H2-type" evidence="9">
    <location>
        <begin position="271"/>
        <end position="298"/>
    </location>
</feature>
<keyword evidence="2" id="KW-0479">Metal-binding</keyword>
<evidence type="ECO:0000256" key="1">
    <source>
        <dbReference type="ARBA" id="ARBA00004123"/>
    </source>
</evidence>
<evidence type="ECO:0000256" key="7">
    <source>
        <dbReference type="PROSITE-ProRule" id="PRU00042"/>
    </source>
</evidence>
<dbReference type="Gene3D" id="3.30.160.60">
    <property type="entry name" value="Classic Zinc Finger"/>
    <property type="match status" value="7"/>
</dbReference>
<dbReference type="GO" id="GO:0005634">
    <property type="term" value="C:nucleus"/>
    <property type="evidence" value="ECO:0007669"/>
    <property type="project" value="UniProtKB-SubCell"/>
</dbReference>
<evidence type="ECO:0000256" key="6">
    <source>
        <dbReference type="ARBA" id="ARBA00023242"/>
    </source>
</evidence>
<keyword evidence="11" id="KW-1185">Reference proteome</keyword>
<reference evidence="10" key="3">
    <citation type="submission" date="2025-09" db="UniProtKB">
        <authorList>
            <consortium name="Ensembl"/>
        </authorList>
    </citation>
    <scope>IDENTIFICATION</scope>
</reference>
<dbReference type="SMART" id="SM00355">
    <property type="entry name" value="ZnF_C2H2"/>
    <property type="match status" value="8"/>
</dbReference>
<feature type="domain" description="C2H2-type" evidence="9">
    <location>
        <begin position="382"/>
        <end position="409"/>
    </location>
</feature>
<keyword evidence="5" id="KW-0862">Zinc</keyword>
<organism evidence="10 11">
    <name type="scientific">Cairina moschata</name>
    <name type="common">Muscovy duck</name>
    <dbReference type="NCBI Taxonomy" id="8855"/>
    <lineage>
        <taxon>Eukaryota</taxon>
        <taxon>Metazoa</taxon>
        <taxon>Chordata</taxon>
        <taxon>Craniata</taxon>
        <taxon>Vertebrata</taxon>
        <taxon>Euteleostomi</taxon>
        <taxon>Archelosauria</taxon>
        <taxon>Archosauria</taxon>
        <taxon>Dinosauria</taxon>
        <taxon>Saurischia</taxon>
        <taxon>Theropoda</taxon>
        <taxon>Coelurosauria</taxon>
        <taxon>Aves</taxon>
        <taxon>Neognathae</taxon>
        <taxon>Galloanserae</taxon>
        <taxon>Anseriformes</taxon>
        <taxon>Anatidae</taxon>
        <taxon>Anatinae</taxon>
        <taxon>Cairina</taxon>
    </lineage>
</organism>
<feature type="compositionally biased region" description="Polar residues" evidence="8">
    <location>
        <begin position="16"/>
        <end position="25"/>
    </location>
</feature>
<keyword evidence="3" id="KW-0677">Repeat</keyword>
<dbReference type="FunFam" id="3.30.160.60:FF:001101">
    <property type="entry name" value="Zinc finger protein 408"/>
    <property type="match status" value="1"/>
</dbReference>
<dbReference type="FunFam" id="3.30.160.60:FF:001498">
    <property type="entry name" value="Zinc finger protein 404"/>
    <property type="match status" value="1"/>
</dbReference>
<dbReference type="PROSITE" id="PS50157">
    <property type="entry name" value="ZINC_FINGER_C2H2_2"/>
    <property type="match status" value="8"/>
</dbReference>
<feature type="region of interest" description="Disordered" evidence="8">
    <location>
        <begin position="164"/>
        <end position="183"/>
    </location>
</feature>
<dbReference type="SUPFAM" id="SSF57667">
    <property type="entry name" value="beta-beta-alpha zinc fingers"/>
    <property type="match status" value="5"/>
</dbReference>
<dbReference type="Pfam" id="PF00096">
    <property type="entry name" value="zf-C2H2"/>
    <property type="match status" value="3"/>
</dbReference>
<protein>
    <submittedName>
        <fullName evidence="10">Zinc finger protein 408</fullName>
    </submittedName>
</protein>
<dbReference type="AlphaFoldDB" id="A0A8C3CFD7"/>
<keyword evidence="4 7" id="KW-0863">Zinc-finger</keyword>
<feature type="domain" description="C2H2-type" evidence="9">
    <location>
        <begin position="299"/>
        <end position="326"/>
    </location>
</feature>
<evidence type="ECO:0000256" key="2">
    <source>
        <dbReference type="ARBA" id="ARBA00022723"/>
    </source>
</evidence>
<sequence length="469" mass="51335">LAPPGPVLPPEDHHQQANGSFSPANYHSHAAAKQESWSWGVSMIFLPVLPPPAPPSLVLFPPTPVSLHPPVSNSGGHLSRHPAPKRGGESPAAKHELWRGKVPRAGNRHLQTVPSVNAKGKGAEPRSAAGKVEMGQKEACSGDGELSLPSSGQLQKCLKGCGARTAGEEPRQPGPSGEGIGTCRKEGKVCEASKLGSPEHGEEGSMEQPGEQEDCMELVRGHAGSPAPPPGALSHKGLARRRYRCGECGKAFLHLCHLKKHCFVHAGHKPFLCTECGKSYSSEESFKAHLLAHRGVQPFECPQCDQAYRTKRDLQEHRVLRSGQRPYACPYCGKAVRQQSKLREHLWLHTGEKPYECRFCSDAFPKLPELRHHLISHTGKAQLCTVCGKALQDPHTLCVHERLRTGECPFCCERCGKSYSLATKLWRHQKCHLADKPYQCELCDMGYNLSQSLARHMLAHKAEKDPEGL</sequence>
<dbReference type="PANTHER" id="PTHR23226">
    <property type="entry name" value="ZINC FINGER AND SCAN DOMAIN-CONTAINING"/>
    <property type="match status" value="1"/>
</dbReference>
<feature type="region of interest" description="Disordered" evidence="8">
    <location>
        <begin position="70"/>
        <end position="95"/>
    </location>
</feature>
<feature type="domain" description="C2H2-type" evidence="9">
    <location>
        <begin position="410"/>
        <end position="437"/>
    </location>
</feature>
<dbReference type="InterPro" id="IPR013087">
    <property type="entry name" value="Znf_C2H2_type"/>
</dbReference>
<reference evidence="10" key="2">
    <citation type="submission" date="2025-08" db="UniProtKB">
        <authorList>
            <consortium name="Ensembl"/>
        </authorList>
    </citation>
    <scope>IDENTIFICATION</scope>
</reference>
<proteinExistence type="predicted"/>
<feature type="region of interest" description="Disordered" evidence="8">
    <location>
        <begin position="1"/>
        <end position="27"/>
    </location>
</feature>
<feature type="domain" description="C2H2-type" evidence="9">
    <location>
        <begin position="355"/>
        <end position="382"/>
    </location>
</feature>